<feature type="domain" description="OCEL" evidence="16">
    <location>
        <begin position="452"/>
        <end position="563"/>
    </location>
</feature>
<reference evidence="17" key="3">
    <citation type="submission" date="2025-09" db="UniProtKB">
        <authorList>
            <consortium name="Ensembl"/>
        </authorList>
    </citation>
    <scope>IDENTIFICATION</scope>
</reference>
<comment type="similarity">
    <text evidence="3 12">Belongs to the ELL/occludin family.</text>
</comment>
<keyword evidence="8 14" id="KW-1133">Transmembrane helix</keyword>
<feature type="domain" description="MARVEL" evidence="15">
    <location>
        <begin position="191"/>
        <end position="387"/>
    </location>
</feature>
<sequence>MSSGCGSSARFDRIRDVRCVAEVPEIQFEREVGPVPREEVGRAEQTLGSNPIAALSFPAHYPVGPEFYPSDSEESLHVTEEHSVCRSIPGSVREFFQRTDRRSKRGSTERRSKQGSAPVSQSNISSRNATSSVFQQPKRTMSEGSDNFRKEHEATLFDEPVRSVDGRTFHTALTYEERMAVYQQHYGYMKTWAGMLRILGCVQLLFGAAVFACACAYVYKDNEWYTMFGNTQPQAYGGYLSGMGSMGSMGSMGGMGSYGGSGFGGIYYTGPQTPFVLVVAGLAWVVTVILLVLGMTMHYRTVLLNSAWWPIMEFFTNLVLAVLYLAAAIVYVRDTRRGGLCDYPTFNVGISGGFCQTEPGQTAAIVFLFVTFLLYVASAVVCIKLQRHEAARMRRERSGQEMKMAGYSVPTLMNYGDLRAPPPKEAEVTRIQPEVSDGHLPSGPFPEPVFIPDYTEKYPSIHTEEERDRYRAVFNDQYAEYKELNAEVQVVLKRFDELDALMRSLSSQPYNQMEQARIQEILHEYQRKKMDPSFLEKRERCEYLKSKLSHIKQKIQEYDKIMDWNDGCS</sequence>
<dbReference type="InterPro" id="IPR031176">
    <property type="entry name" value="ELL/occludin"/>
</dbReference>
<dbReference type="GO" id="GO:0016324">
    <property type="term" value="C:apical plasma membrane"/>
    <property type="evidence" value="ECO:0007669"/>
    <property type="project" value="TreeGrafter"/>
</dbReference>
<feature type="compositionally biased region" description="Polar residues" evidence="13">
    <location>
        <begin position="114"/>
        <end position="145"/>
    </location>
</feature>
<evidence type="ECO:0000259" key="15">
    <source>
        <dbReference type="PROSITE" id="PS51225"/>
    </source>
</evidence>
<dbReference type="InterPro" id="IPR010844">
    <property type="entry name" value="Occludin_ELL"/>
</dbReference>
<dbReference type="OrthoDB" id="8935430at2759"/>
<dbReference type="PROSITE" id="PS51980">
    <property type="entry name" value="OCEL"/>
    <property type="match status" value="1"/>
</dbReference>
<dbReference type="InterPro" id="IPR008253">
    <property type="entry name" value="Marvel"/>
</dbReference>
<dbReference type="Pfam" id="PF07303">
    <property type="entry name" value="Occludin_ELL"/>
    <property type="match status" value="1"/>
</dbReference>
<dbReference type="Gene3D" id="6.10.140.340">
    <property type="match status" value="1"/>
</dbReference>
<evidence type="ECO:0000256" key="3">
    <source>
        <dbReference type="ARBA" id="ARBA00009171"/>
    </source>
</evidence>
<dbReference type="SUPFAM" id="SSF144292">
    <property type="entry name" value="occludin/ELL-like"/>
    <property type="match status" value="1"/>
</dbReference>
<dbReference type="Ensembl" id="ENSSFOT00015015586.2">
    <property type="protein sequence ID" value="ENSSFOP00015015404.2"/>
    <property type="gene ID" value="ENSSFOG00015009959.2"/>
</dbReference>
<protein>
    <submittedName>
        <fullName evidence="17">MARVEL domain containing 2b</fullName>
    </submittedName>
</protein>
<dbReference type="Proteomes" id="UP000694397">
    <property type="component" value="Chromosome 17"/>
</dbReference>
<feature type="transmembrane region" description="Helical" evidence="14">
    <location>
        <begin position="198"/>
        <end position="219"/>
    </location>
</feature>
<reference evidence="17" key="2">
    <citation type="submission" date="2025-08" db="UniProtKB">
        <authorList>
            <consortium name="Ensembl"/>
        </authorList>
    </citation>
    <scope>IDENTIFICATION</scope>
</reference>
<keyword evidence="7" id="KW-0965">Cell junction</keyword>
<evidence type="ECO:0000256" key="7">
    <source>
        <dbReference type="ARBA" id="ARBA00022949"/>
    </source>
</evidence>
<accession>A0A8C9RFJ1</accession>
<gene>
    <name evidence="17" type="primary">MARVELD2</name>
    <name evidence="17" type="synonym">marveld2b</name>
</gene>
<evidence type="ECO:0000256" key="6">
    <source>
        <dbReference type="ARBA" id="ARBA00022692"/>
    </source>
</evidence>
<feature type="transmembrane region" description="Helical" evidence="14">
    <location>
        <begin position="363"/>
        <end position="385"/>
    </location>
</feature>
<evidence type="ECO:0000256" key="4">
    <source>
        <dbReference type="ARBA" id="ARBA00022427"/>
    </source>
</evidence>
<evidence type="ECO:0000256" key="14">
    <source>
        <dbReference type="SAM" id="Phobius"/>
    </source>
</evidence>
<dbReference type="GO" id="GO:0005923">
    <property type="term" value="C:bicellular tight junction"/>
    <property type="evidence" value="ECO:0007669"/>
    <property type="project" value="UniProtKB-SubCell"/>
</dbReference>
<evidence type="ECO:0000256" key="11">
    <source>
        <dbReference type="PROSITE-ProRule" id="PRU00581"/>
    </source>
</evidence>
<dbReference type="AlphaFoldDB" id="A0A8C9RFJ1"/>
<evidence type="ECO:0000256" key="1">
    <source>
        <dbReference type="ARBA" id="ARBA00004435"/>
    </source>
</evidence>
<evidence type="ECO:0000259" key="16">
    <source>
        <dbReference type="PROSITE" id="PS51980"/>
    </source>
</evidence>
<dbReference type="GO" id="GO:0070830">
    <property type="term" value="P:bicellular tight junction assembly"/>
    <property type="evidence" value="ECO:0007669"/>
    <property type="project" value="TreeGrafter"/>
</dbReference>
<dbReference type="PANTHER" id="PTHR23288">
    <property type="entry name" value="OCCLUDIN AND RNA POLYMERASE II ELONGATION FACTOR ELL"/>
    <property type="match status" value="1"/>
</dbReference>
<feature type="region of interest" description="Disordered" evidence="13">
    <location>
        <begin position="95"/>
        <end position="148"/>
    </location>
</feature>
<feature type="transmembrane region" description="Helical" evidence="14">
    <location>
        <begin position="275"/>
        <end position="293"/>
    </location>
</feature>
<keyword evidence="9" id="KW-0175">Coiled coil</keyword>
<evidence type="ECO:0000256" key="5">
    <source>
        <dbReference type="ARBA" id="ARBA00022475"/>
    </source>
</evidence>
<evidence type="ECO:0000313" key="17">
    <source>
        <dbReference type="Ensembl" id="ENSSFOP00015015404.2"/>
    </source>
</evidence>
<keyword evidence="10 11" id="KW-0472">Membrane</keyword>
<proteinExistence type="inferred from homology"/>
<organism evidence="17 18">
    <name type="scientific">Scleropages formosus</name>
    <name type="common">Asian bonytongue</name>
    <name type="synonym">Osteoglossum formosum</name>
    <dbReference type="NCBI Taxonomy" id="113540"/>
    <lineage>
        <taxon>Eukaryota</taxon>
        <taxon>Metazoa</taxon>
        <taxon>Chordata</taxon>
        <taxon>Craniata</taxon>
        <taxon>Vertebrata</taxon>
        <taxon>Euteleostomi</taxon>
        <taxon>Actinopterygii</taxon>
        <taxon>Neopterygii</taxon>
        <taxon>Teleostei</taxon>
        <taxon>Osteoglossocephala</taxon>
        <taxon>Osteoglossomorpha</taxon>
        <taxon>Osteoglossiformes</taxon>
        <taxon>Osteoglossidae</taxon>
        <taxon>Scleropages</taxon>
    </lineage>
</organism>
<dbReference type="Pfam" id="PF01284">
    <property type="entry name" value="MARVEL"/>
    <property type="match status" value="1"/>
</dbReference>
<feature type="transmembrane region" description="Helical" evidence="14">
    <location>
        <begin position="314"/>
        <end position="332"/>
    </location>
</feature>
<keyword evidence="5" id="KW-1003">Cell membrane</keyword>
<evidence type="ECO:0000256" key="10">
    <source>
        <dbReference type="ARBA" id="ARBA00023136"/>
    </source>
</evidence>
<dbReference type="PROSITE" id="PS51225">
    <property type="entry name" value="MARVEL"/>
    <property type="match status" value="1"/>
</dbReference>
<comment type="subcellular location">
    <subcellularLocation>
        <location evidence="1">Cell junction</location>
        <location evidence="1">Tight junction</location>
    </subcellularLocation>
    <subcellularLocation>
        <location evidence="2">Cell membrane</location>
        <topology evidence="2">Multi-pass membrane protein</topology>
    </subcellularLocation>
</comment>
<name>A0A8C9RFJ1_SCLFO</name>
<reference evidence="17 18" key="1">
    <citation type="submission" date="2019-04" db="EMBL/GenBank/DDBJ databases">
        <authorList>
            <consortium name="Wellcome Sanger Institute Data Sharing"/>
        </authorList>
    </citation>
    <scope>NUCLEOTIDE SEQUENCE [LARGE SCALE GENOMIC DNA]</scope>
</reference>
<dbReference type="GO" id="GO:0031410">
    <property type="term" value="C:cytoplasmic vesicle"/>
    <property type="evidence" value="ECO:0007669"/>
    <property type="project" value="TreeGrafter"/>
</dbReference>
<evidence type="ECO:0000256" key="13">
    <source>
        <dbReference type="SAM" id="MobiDB-lite"/>
    </source>
</evidence>
<dbReference type="GeneTree" id="ENSGT00940000155771"/>
<keyword evidence="6 11" id="KW-0812">Transmembrane</keyword>
<feature type="compositionally biased region" description="Basic and acidic residues" evidence="13">
    <location>
        <begin position="95"/>
        <end position="112"/>
    </location>
</feature>
<keyword evidence="4" id="KW-0796">Tight junction</keyword>
<evidence type="ECO:0000313" key="18">
    <source>
        <dbReference type="Proteomes" id="UP000694397"/>
    </source>
</evidence>
<evidence type="ECO:0000256" key="2">
    <source>
        <dbReference type="ARBA" id="ARBA00004651"/>
    </source>
</evidence>
<dbReference type="PANTHER" id="PTHR23288:SF3">
    <property type="entry name" value="MARVEL DOMAIN-CONTAINING PROTEIN 2"/>
    <property type="match status" value="1"/>
</dbReference>
<evidence type="ECO:0000256" key="12">
    <source>
        <dbReference type="PROSITE-ProRule" id="PRU01324"/>
    </source>
</evidence>
<evidence type="ECO:0000256" key="8">
    <source>
        <dbReference type="ARBA" id="ARBA00022989"/>
    </source>
</evidence>
<evidence type="ECO:0000256" key="9">
    <source>
        <dbReference type="ARBA" id="ARBA00023054"/>
    </source>
</evidence>
<keyword evidence="18" id="KW-1185">Reference proteome</keyword>